<dbReference type="InterPro" id="IPR011701">
    <property type="entry name" value="MFS"/>
</dbReference>
<dbReference type="EMBL" id="JANBPT010000045">
    <property type="protein sequence ID" value="KAJ1929148.1"/>
    <property type="molecule type" value="Genomic_DNA"/>
</dbReference>
<feature type="transmembrane region" description="Helical" evidence="7">
    <location>
        <begin position="17"/>
        <end position="37"/>
    </location>
</feature>
<dbReference type="InterPro" id="IPR020846">
    <property type="entry name" value="MFS_dom"/>
</dbReference>
<keyword evidence="4 7" id="KW-0812">Transmembrane</keyword>
<dbReference type="OrthoDB" id="5086884at2759"/>
<dbReference type="Gene3D" id="1.20.1250.20">
    <property type="entry name" value="MFS general substrate transporter like domains"/>
    <property type="match status" value="1"/>
</dbReference>
<dbReference type="GO" id="GO:0016020">
    <property type="term" value="C:membrane"/>
    <property type="evidence" value="ECO:0007669"/>
    <property type="project" value="UniProtKB-SubCell"/>
</dbReference>
<dbReference type="Proteomes" id="UP001150569">
    <property type="component" value="Unassembled WGS sequence"/>
</dbReference>
<dbReference type="CDD" id="cd17325">
    <property type="entry name" value="MFS_MdtG_SLC18_like"/>
    <property type="match status" value="1"/>
</dbReference>
<evidence type="ECO:0000256" key="6">
    <source>
        <dbReference type="ARBA" id="ARBA00023136"/>
    </source>
</evidence>
<sequence>MFAVPAWLHRIRGKQSVVMAVAGIAVFTDMLIFGLAIPVLPKLLETMVDNVSTANGILSGSFAVGLLVGAPISGRLSDKYCNRQIPMCVGLVALLVSTLLFGIGKAYWQLILARIVQGAASGASWSVGFSMVADVYPPEKAGVVMGTVMGCNTLGHLMGPTIGGLLYEAGDQHTPFIFGACLAFVDLVARLVVGETYYWKDIYAQDDPVDLAVDSQLAPDGELKSETSVEGRMTLDGEAQSTTATTTDVVDPDDEVQAKASRRSGGVELTVWEMLKSWRVVAVCIVSFDIALIMSGLDPILPLYLASEFDLSPGIIGLVFMAIVLPNAFMSPLVGWLIDRFQPNRIIICCAGLVLTSVLCPLITLPKILGVTIFTLSLTGAMLSIALSPVNPELLYFMHEKGSNSFGVMYALFNIAFSIGMFIGPVMTGPMYERIGFLNTMLCIMGISLAVFAVLLGVELVKIHNHRRRSTIPLGEEVDGKVVSNAPVDEIIAADKEIA</sequence>
<feature type="transmembrane region" description="Helical" evidence="7">
    <location>
        <begin position="346"/>
        <end position="365"/>
    </location>
</feature>
<feature type="transmembrane region" description="Helical" evidence="7">
    <location>
        <begin position="57"/>
        <end position="76"/>
    </location>
</feature>
<dbReference type="InterPro" id="IPR001958">
    <property type="entry name" value="Tet-R_TetA/multi-R_MdtG-like"/>
</dbReference>
<dbReference type="PANTHER" id="PTHR23506:SF23">
    <property type="entry name" value="GH10249P"/>
    <property type="match status" value="1"/>
</dbReference>
<evidence type="ECO:0000256" key="2">
    <source>
        <dbReference type="ARBA" id="ARBA00006829"/>
    </source>
</evidence>
<evidence type="ECO:0000313" key="9">
    <source>
        <dbReference type="EMBL" id="KAJ1929148.1"/>
    </source>
</evidence>
<dbReference type="InterPro" id="IPR050930">
    <property type="entry name" value="MFS_Vesicular_Transporter"/>
</dbReference>
<organism evidence="9 10">
    <name type="scientific">Tieghemiomyces parasiticus</name>
    <dbReference type="NCBI Taxonomy" id="78921"/>
    <lineage>
        <taxon>Eukaryota</taxon>
        <taxon>Fungi</taxon>
        <taxon>Fungi incertae sedis</taxon>
        <taxon>Zoopagomycota</taxon>
        <taxon>Kickxellomycotina</taxon>
        <taxon>Dimargaritomycetes</taxon>
        <taxon>Dimargaritales</taxon>
        <taxon>Dimargaritaceae</taxon>
        <taxon>Tieghemiomyces</taxon>
    </lineage>
</organism>
<evidence type="ECO:0000256" key="5">
    <source>
        <dbReference type="ARBA" id="ARBA00022989"/>
    </source>
</evidence>
<dbReference type="SUPFAM" id="SSF103473">
    <property type="entry name" value="MFS general substrate transporter"/>
    <property type="match status" value="1"/>
</dbReference>
<keyword evidence="3" id="KW-0813">Transport</keyword>
<comment type="subcellular location">
    <subcellularLocation>
        <location evidence="1">Membrane</location>
        <topology evidence="1">Multi-pass membrane protein</topology>
    </subcellularLocation>
</comment>
<feature type="transmembrane region" description="Helical" evidence="7">
    <location>
        <begin position="402"/>
        <end position="423"/>
    </location>
</feature>
<reference evidence="9" key="1">
    <citation type="submission" date="2022-07" db="EMBL/GenBank/DDBJ databases">
        <title>Phylogenomic reconstructions and comparative analyses of Kickxellomycotina fungi.</title>
        <authorList>
            <person name="Reynolds N.K."/>
            <person name="Stajich J.E."/>
            <person name="Barry K."/>
            <person name="Grigoriev I.V."/>
            <person name="Crous P."/>
            <person name="Smith M.E."/>
        </authorList>
    </citation>
    <scope>NUCLEOTIDE SEQUENCE</scope>
    <source>
        <strain evidence="9">RSA 861</strain>
    </source>
</reference>
<feature type="transmembrane region" description="Helical" evidence="7">
    <location>
        <begin position="88"/>
        <end position="108"/>
    </location>
</feature>
<dbReference type="InterPro" id="IPR036259">
    <property type="entry name" value="MFS_trans_sf"/>
</dbReference>
<gene>
    <name evidence="9" type="ORF">IWQ60_001409</name>
</gene>
<evidence type="ECO:0000256" key="7">
    <source>
        <dbReference type="SAM" id="Phobius"/>
    </source>
</evidence>
<dbReference type="Pfam" id="PF07690">
    <property type="entry name" value="MFS_1"/>
    <property type="match status" value="2"/>
</dbReference>
<dbReference type="PROSITE" id="PS50850">
    <property type="entry name" value="MFS"/>
    <property type="match status" value="1"/>
</dbReference>
<proteinExistence type="inferred from homology"/>
<evidence type="ECO:0000313" key="10">
    <source>
        <dbReference type="Proteomes" id="UP001150569"/>
    </source>
</evidence>
<dbReference type="AlphaFoldDB" id="A0A9W8AH23"/>
<feature type="transmembrane region" description="Helical" evidence="7">
    <location>
        <begin position="435"/>
        <end position="461"/>
    </location>
</feature>
<evidence type="ECO:0000256" key="3">
    <source>
        <dbReference type="ARBA" id="ARBA00022448"/>
    </source>
</evidence>
<evidence type="ECO:0000256" key="4">
    <source>
        <dbReference type="ARBA" id="ARBA00022692"/>
    </source>
</evidence>
<feature type="domain" description="Major facilitator superfamily (MFS) profile" evidence="8">
    <location>
        <begin position="15"/>
        <end position="468"/>
    </location>
</feature>
<feature type="transmembrane region" description="Helical" evidence="7">
    <location>
        <begin position="280"/>
        <end position="305"/>
    </location>
</feature>
<feature type="transmembrane region" description="Helical" evidence="7">
    <location>
        <begin position="371"/>
        <end position="390"/>
    </location>
</feature>
<name>A0A9W8AH23_9FUNG</name>
<dbReference type="PRINTS" id="PR01035">
    <property type="entry name" value="TCRTETA"/>
</dbReference>
<keyword evidence="6 7" id="KW-0472">Membrane</keyword>
<keyword evidence="5 7" id="KW-1133">Transmembrane helix</keyword>
<protein>
    <recommendedName>
        <fullName evidence="8">Major facilitator superfamily (MFS) profile domain-containing protein</fullName>
    </recommendedName>
</protein>
<comment type="caution">
    <text evidence="9">The sequence shown here is derived from an EMBL/GenBank/DDBJ whole genome shotgun (WGS) entry which is preliminary data.</text>
</comment>
<keyword evidence="10" id="KW-1185">Reference proteome</keyword>
<accession>A0A9W8AH23</accession>
<dbReference type="GO" id="GO:0022857">
    <property type="term" value="F:transmembrane transporter activity"/>
    <property type="evidence" value="ECO:0007669"/>
    <property type="project" value="InterPro"/>
</dbReference>
<feature type="transmembrane region" description="Helical" evidence="7">
    <location>
        <begin position="311"/>
        <end position="334"/>
    </location>
</feature>
<dbReference type="PANTHER" id="PTHR23506">
    <property type="entry name" value="GH10249P"/>
    <property type="match status" value="1"/>
</dbReference>
<comment type="similarity">
    <text evidence="2">Belongs to the major facilitator superfamily. Vesicular transporter family.</text>
</comment>
<evidence type="ECO:0000256" key="1">
    <source>
        <dbReference type="ARBA" id="ARBA00004141"/>
    </source>
</evidence>
<feature type="transmembrane region" description="Helical" evidence="7">
    <location>
        <begin position="176"/>
        <end position="193"/>
    </location>
</feature>
<evidence type="ECO:0000259" key="8">
    <source>
        <dbReference type="PROSITE" id="PS50850"/>
    </source>
</evidence>